<evidence type="ECO:0000313" key="1">
    <source>
        <dbReference type="EMBL" id="SBV99300.1"/>
    </source>
</evidence>
<reference evidence="1" key="1">
    <citation type="submission" date="2016-04" db="EMBL/GenBank/DDBJ databases">
        <authorList>
            <person name="Evans L.H."/>
            <person name="Alamgir A."/>
            <person name="Owens N."/>
            <person name="Weber N.D."/>
            <person name="Virtaneva K."/>
            <person name="Barbian K."/>
            <person name="Babar A."/>
            <person name="Rosenke K."/>
        </authorList>
    </citation>
    <scope>NUCLEOTIDE SEQUENCE</scope>
    <source>
        <strain evidence="1">86</strain>
    </source>
</reference>
<sequence>MNAKELWRIPVPSTAVGSAQMLYAGADVLLRFDYSDETHNDMEFNTGILLKTVLGFKHDSEGFATTTMDAYDRLVEIAESDWVAEYQKANPRIADLFHIKHYAIFLKSCGLYEFIAKSYAIQKVREGGLNDLF</sequence>
<organism evidence="1">
    <name type="scientific">uncultured Eubacteriales bacterium</name>
    <dbReference type="NCBI Taxonomy" id="172733"/>
    <lineage>
        <taxon>Bacteria</taxon>
        <taxon>Bacillati</taxon>
        <taxon>Bacillota</taxon>
        <taxon>Clostridia</taxon>
        <taxon>Eubacteriales</taxon>
        <taxon>environmental samples</taxon>
    </lineage>
</organism>
<gene>
    <name evidence="1" type="ORF">KL86CLO1_11172</name>
</gene>
<proteinExistence type="predicted"/>
<accession>A0A212JIP9</accession>
<dbReference type="AlphaFoldDB" id="A0A212JIP9"/>
<protein>
    <submittedName>
        <fullName evidence="1">Uncharacterized protein</fullName>
    </submittedName>
</protein>
<name>A0A212JIP9_9FIRM</name>
<dbReference type="EMBL" id="FLUN01000001">
    <property type="protein sequence ID" value="SBV99300.1"/>
    <property type="molecule type" value="Genomic_DNA"/>
</dbReference>